<dbReference type="EMBL" id="JADCNM010000011">
    <property type="protein sequence ID" value="KAG0462131.1"/>
    <property type="molecule type" value="Genomic_DNA"/>
</dbReference>
<reference evidence="2 3" key="1">
    <citation type="journal article" date="2020" name="Nat. Food">
        <title>A phased Vanilla planifolia genome enables genetic improvement of flavour and production.</title>
        <authorList>
            <person name="Hasing T."/>
            <person name="Tang H."/>
            <person name="Brym M."/>
            <person name="Khazi F."/>
            <person name="Huang T."/>
            <person name="Chambers A.H."/>
        </authorList>
    </citation>
    <scope>NUCLEOTIDE SEQUENCE [LARGE SCALE GENOMIC DNA]</scope>
    <source>
        <tissue evidence="2">Leaf</tissue>
    </source>
</reference>
<dbReference type="PANTHER" id="PTHR34555">
    <property type="entry name" value="INTEGRAL MEMBRANE HEMOLYSIN-III-LIKE PROTEIN"/>
    <property type="match status" value="1"/>
</dbReference>
<feature type="region of interest" description="Disordered" evidence="1">
    <location>
        <begin position="50"/>
        <end position="75"/>
    </location>
</feature>
<name>A0A835UJY1_VANPL</name>
<comment type="caution">
    <text evidence="2">The sequence shown here is derived from an EMBL/GenBank/DDBJ whole genome shotgun (WGS) entry which is preliminary data.</text>
</comment>
<dbReference type="Proteomes" id="UP000639772">
    <property type="component" value="Chromosome 11"/>
</dbReference>
<evidence type="ECO:0000313" key="3">
    <source>
        <dbReference type="Proteomes" id="UP000639772"/>
    </source>
</evidence>
<evidence type="ECO:0000313" key="2">
    <source>
        <dbReference type="EMBL" id="KAG0462131.1"/>
    </source>
</evidence>
<gene>
    <name evidence="2" type="ORF">HPP92_020607</name>
</gene>
<organism evidence="2 3">
    <name type="scientific">Vanilla planifolia</name>
    <name type="common">Vanilla</name>
    <dbReference type="NCBI Taxonomy" id="51239"/>
    <lineage>
        <taxon>Eukaryota</taxon>
        <taxon>Viridiplantae</taxon>
        <taxon>Streptophyta</taxon>
        <taxon>Embryophyta</taxon>
        <taxon>Tracheophyta</taxon>
        <taxon>Spermatophyta</taxon>
        <taxon>Magnoliopsida</taxon>
        <taxon>Liliopsida</taxon>
        <taxon>Asparagales</taxon>
        <taxon>Orchidaceae</taxon>
        <taxon>Vanilloideae</taxon>
        <taxon>Vanilleae</taxon>
        <taxon>Vanilla</taxon>
    </lineage>
</organism>
<accession>A0A835UJY1</accession>
<protein>
    <submittedName>
        <fullName evidence="2">Uncharacterized protein</fullName>
    </submittedName>
</protein>
<sequence>MNMPNIEKQATVLEKIAPLIDFSGEANSFACNPLEYSPAKGTILDSAKLSGIKRQKSSSPSSPSNPIQNNSSNGQLVYVRRKLETEQSKACIENEGCADSPCSRNYVKDHSIEKKFSQGAGDCGFFSVVFSNFSQDFTWGFGTTTI</sequence>
<evidence type="ECO:0000256" key="1">
    <source>
        <dbReference type="SAM" id="MobiDB-lite"/>
    </source>
</evidence>
<dbReference type="PANTHER" id="PTHR34555:SF1">
    <property type="entry name" value="INTEGRAL MEMBRANE HEMOLYSIN-III-LIKE PROTEIN"/>
    <property type="match status" value="1"/>
</dbReference>
<proteinExistence type="predicted"/>
<dbReference type="AlphaFoldDB" id="A0A835UJY1"/>
<feature type="compositionally biased region" description="Low complexity" evidence="1">
    <location>
        <begin position="57"/>
        <end position="73"/>
    </location>
</feature>